<gene>
    <name evidence="1" type="ORF">AVEN_133728_1</name>
</gene>
<dbReference type="EMBL" id="BGPR01000057">
    <property type="protein sequence ID" value="GBL88077.1"/>
    <property type="molecule type" value="Genomic_DNA"/>
</dbReference>
<sequence length="113" mass="13186">MRNSDENWSAGVERLDFQLVWILSYRYEKNPRHQHAGGGRYGNGISHCILGVKERVLFHLAQIEPAEVSFRFVLRSKTNSSPNELRLVCQMLRSILRLVYLRQQLCSGFFSCR</sequence>
<proteinExistence type="predicted"/>
<protein>
    <submittedName>
        <fullName evidence="1">Uncharacterized protein</fullName>
    </submittedName>
</protein>
<name>A0A4Y2B8H4_ARAVE</name>
<evidence type="ECO:0000313" key="1">
    <source>
        <dbReference type="EMBL" id="GBL88077.1"/>
    </source>
</evidence>
<keyword evidence="2" id="KW-1185">Reference proteome</keyword>
<reference evidence="1 2" key="1">
    <citation type="journal article" date="2019" name="Sci. Rep.">
        <title>Orb-weaving spider Araneus ventricosus genome elucidates the spidroin gene catalogue.</title>
        <authorList>
            <person name="Kono N."/>
            <person name="Nakamura H."/>
            <person name="Ohtoshi R."/>
            <person name="Moran D.A.P."/>
            <person name="Shinohara A."/>
            <person name="Yoshida Y."/>
            <person name="Fujiwara M."/>
            <person name="Mori M."/>
            <person name="Tomita M."/>
            <person name="Arakawa K."/>
        </authorList>
    </citation>
    <scope>NUCLEOTIDE SEQUENCE [LARGE SCALE GENOMIC DNA]</scope>
</reference>
<dbReference type="Proteomes" id="UP000499080">
    <property type="component" value="Unassembled WGS sequence"/>
</dbReference>
<comment type="caution">
    <text evidence="1">The sequence shown here is derived from an EMBL/GenBank/DDBJ whole genome shotgun (WGS) entry which is preliminary data.</text>
</comment>
<evidence type="ECO:0000313" key="2">
    <source>
        <dbReference type="Proteomes" id="UP000499080"/>
    </source>
</evidence>
<organism evidence="1 2">
    <name type="scientific">Araneus ventricosus</name>
    <name type="common">Orbweaver spider</name>
    <name type="synonym">Epeira ventricosa</name>
    <dbReference type="NCBI Taxonomy" id="182803"/>
    <lineage>
        <taxon>Eukaryota</taxon>
        <taxon>Metazoa</taxon>
        <taxon>Ecdysozoa</taxon>
        <taxon>Arthropoda</taxon>
        <taxon>Chelicerata</taxon>
        <taxon>Arachnida</taxon>
        <taxon>Araneae</taxon>
        <taxon>Araneomorphae</taxon>
        <taxon>Entelegynae</taxon>
        <taxon>Araneoidea</taxon>
        <taxon>Araneidae</taxon>
        <taxon>Araneus</taxon>
    </lineage>
</organism>
<dbReference type="AlphaFoldDB" id="A0A4Y2B8H4"/>
<accession>A0A4Y2B8H4</accession>